<sequence length="143" mass="15183">MLESHIGPTMPQNRPARQTFSTSLFRSTAVHVALGGLAMGSWAAFANRDHPLPDLLLAALVQGALSALITLIMKRGLEAGFRCLDGLAARLVPPLVSCLTIAGVLFCAHTLAGTPEVWATLAVPWTVSTTYAFVYVASLRRAP</sequence>
<comment type="caution">
    <text evidence="2">The sequence shown here is derived from an EMBL/GenBank/DDBJ whole genome shotgun (WGS) entry which is preliminary data.</text>
</comment>
<evidence type="ECO:0000313" key="3">
    <source>
        <dbReference type="Proteomes" id="UP000548978"/>
    </source>
</evidence>
<keyword evidence="1" id="KW-0472">Membrane</keyword>
<evidence type="ECO:0000313" key="2">
    <source>
        <dbReference type="EMBL" id="MBB5660064.1"/>
    </source>
</evidence>
<protein>
    <submittedName>
        <fullName evidence="2">Energy-converting hydrogenase Eha subunit A</fullName>
    </submittedName>
</protein>
<evidence type="ECO:0000256" key="1">
    <source>
        <dbReference type="SAM" id="Phobius"/>
    </source>
</evidence>
<dbReference type="AlphaFoldDB" id="A0A7W9A270"/>
<gene>
    <name evidence="2" type="ORF">FHS65_000804</name>
</gene>
<organism evidence="2 3">
    <name type="scientific">Brevundimonas halotolerans</name>
    <dbReference type="NCBI Taxonomy" id="69670"/>
    <lineage>
        <taxon>Bacteria</taxon>
        <taxon>Pseudomonadati</taxon>
        <taxon>Pseudomonadota</taxon>
        <taxon>Alphaproteobacteria</taxon>
        <taxon>Caulobacterales</taxon>
        <taxon>Caulobacteraceae</taxon>
        <taxon>Brevundimonas</taxon>
    </lineage>
</organism>
<keyword evidence="1" id="KW-1133">Transmembrane helix</keyword>
<keyword evidence="1" id="KW-0812">Transmembrane</keyword>
<feature type="transmembrane region" description="Helical" evidence="1">
    <location>
        <begin position="94"/>
        <end position="112"/>
    </location>
</feature>
<feature type="transmembrane region" description="Helical" evidence="1">
    <location>
        <begin position="24"/>
        <end position="43"/>
    </location>
</feature>
<feature type="transmembrane region" description="Helical" evidence="1">
    <location>
        <begin position="55"/>
        <end position="73"/>
    </location>
</feature>
<accession>A0A7W9A270</accession>
<proteinExistence type="predicted"/>
<reference evidence="2 3" key="1">
    <citation type="submission" date="2020-08" db="EMBL/GenBank/DDBJ databases">
        <title>Genomic Encyclopedia of Type Strains, Phase IV (KMG-IV): sequencing the most valuable type-strain genomes for metagenomic binning, comparative biology and taxonomic classification.</title>
        <authorList>
            <person name="Goeker M."/>
        </authorList>
    </citation>
    <scope>NUCLEOTIDE SEQUENCE [LARGE SCALE GENOMIC DNA]</scope>
    <source>
        <strain evidence="2 3">DSM 24448</strain>
    </source>
</reference>
<dbReference type="EMBL" id="JACIJB010000002">
    <property type="protein sequence ID" value="MBB5660064.1"/>
    <property type="molecule type" value="Genomic_DNA"/>
</dbReference>
<dbReference type="RefSeq" id="WP_206423388.1">
    <property type="nucleotide sequence ID" value="NZ_JACIJB010000002.1"/>
</dbReference>
<feature type="transmembrane region" description="Helical" evidence="1">
    <location>
        <begin position="118"/>
        <end position="137"/>
    </location>
</feature>
<dbReference type="Proteomes" id="UP000548978">
    <property type="component" value="Unassembled WGS sequence"/>
</dbReference>
<name>A0A7W9A270_9CAUL</name>
<keyword evidence="3" id="KW-1185">Reference proteome</keyword>